<dbReference type="InterPro" id="IPR011006">
    <property type="entry name" value="CheY-like_superfamily"/>
</dbReference>
<evidence type="ECO:0000313" key="8">
    <source>
        <dbReference type="Proteomes" id="UP001203945"/>
    </source>
</evidence>
<sequence length="621" mass="66365">MRADDPRSDLIISGLNLIGQALSVFDADLRLAVSNRPYQAMFDLPDDLTRLGTRFEDTIRFLVGRGEYGPQDDPEAAVALRVEQARSFQPHYFERQRANGRWIAVEGAPLSQGGWVTVYTDITEIRRQEGLLHARSEELTEQVLDHAERLSAANRELAATNAALQEAQRVLTQTEARTRQVTEMIPAHIAHVDSAYRYTFSNRQLSAVFPGASATVVGLSVAEALGDETFGALRPSLDRALDGEPQVFEINHADSGRRVRIALTPDRAGGRGVYVLSTDVSAEVQAREALAHAARRNLAAQLTSGMAHDFGNLLTIILGLQGRLARADLPEAARDEVQATLAAARRGVALLDRLSGISGPRSLSLQPVDLPALLAETATLARPSLSDGVTLTIEADLPPGLLLLDPGGLQDSLLNLILNADHALTGPGEITLVASAAGRWLDIRVEDTGPGFTPEALSRAVEPFFSTGRHRGSGLGLPMVYDHTKLAGGSLRLDNTASGARVRLRLPLRPVVRQMVLLAEDDDTIRADVREMLTGLGHAVIEAASLNEAQAMTDLPGLTLILSDLQLGDGSGERLTSLGLPCVLMTSLPPGDPARSGLACSVIGKPVDPARLALAITEATS</sequence>
<dbReference type="Pfam" id="PF02518">
    <property type="entry name" value="HATPase_c"/>
    <property type="match status" value="1"/>
</dbReference>
<keyword evidence="8" id="KW-1185">Reference proteome</keyword>
<dbReference type="EMBL" id="JAKZEU010000001">
    <property type="protein sequence ID" value="MCQ0969157.1"/>
    <property type="molecule type" value="Genomic_DNA"/>
</dbReference>
<dbReference type="SMART" id="SM00448">
    <property type="entry name" value="REC"/>
    <property type="match status" value="1"/>
</dbReference>
<proteinExistence type="predicted"/>
<feature type="domain" description="Histidine kinase" evidence="5">
    <location>
        <begin position="305"/>
        <end position="510"/>
    </location>
</feature>
<dbReference type="InterPro" id="IPR035965">
    <property type="entry name" value="PAS-like_dom_sf"/>
</dbReference>
<protein>
    <recommendedName>
        <fullName evidence="2">histidine kinase</fullName>
        <ecNumber evidence="2">2.7.13.3</ecNumber>
    </recommendedName>
</protein>
<dbReference type="PANTHER" id="PTHR43065:SF42">
    <property type="entry name" value="TWO-COMPONENT SENSOR PPRA"/>
    <property type="match status" value="1"/>
</dbReference>
<gene>
    <name evidence="7" type="ORF">MLD63_01740</name>
</gene>
<dbReference type="Pfam" id="PF08448">
    <property type="entry name" value="PAS_4"/>
    <property type="match status" value="1"/>
</dbReference>
<dbReference type="SUPFAM" id="SSF52172">
    <property type="entry name" value="CheY-like"/>
    <property type="match status" value="1"/>
</dbReference>
<evidence type="ECO:0000256" key="4">
    <source>
        <dbReference type="SAM" id="Coils"/>
    </source>
</evidence>
<dbReference type="PRINTS" id="PR00344">
    <property type="entry name" value="BCTRLSENSOR"/>
</dbReference>
<dbReference type="Proteomes" id="UP001203945">
    <property type="component" value="Unassembled WGS sequence"/>
</dbReference>
<keyword evidence="4" id="KW-0175">Coiled coil</keyword>
<evidence type="ECO:0000259" key="6">
    <source>
        <dbReference type="PROSITE" id="PS50110"/>
    </source>
</evidence>
<comment type="caution">
    <text evidence="7">The sequence shown here is derived from an EMBL/GenBank/DDBJ whole genome shotgun (WGS) entry which is preliminary data.</text>
</comment>
<feature type="coiled-coil region" evidence="4">
    <location>
        <begin position="136"/>
        <end position="177"/>
    </location>
</feature>
<dbReference type="InterPro" id="IPR005467">
    <property type="entry name" value="His_kinase_dom"/>
</dbReference>
<dbReference type="Pfam" id="PF12860">
    <property type="entry name" value="PAS_7"/>
    <property type="match status" value="1"/>
</dbReference>
<reference evidence="7 8" key="1">
    <citation type="submission" date="2022-03" db="EMBL/GenBank/DDBJ databases">
        <authorList>
            <person name="He Y."/>
        </authorList>
    </citation>
    <scope>NUCLEOTIDE SEQUENCE [LARGE SCALE GENOMIC DNA]</scope>
    <source>
        <strain evidence="7 8">TK19116</strain>
        <plasmid evidence="7">unnamed1</plasmid>
    </source>
</reference>
<evidence type="ECO:0000256" key="2">
    <source>
        <dbReference type="ARBA" id="ARBA00012438"/>
    </source>
</evidence>
<feature type="modified residue" description="4-aspartylphosphate" evidence="3">
    <location>
        <position position="564"/>
    </location>
</feature>
<geneLocation type="plasmid" evidence="7">
    <name>unnamed1</name>
</geneLocation>
<name>A0ABT1MLJ2_9RHOB</name>
<evidence type="ECO:0000313" key="7">
    <source>
        <dbReference type="EMBL" id="MCQ0969157.1"/>
    </source>
</evidence>
<evidence type="ECO:0000259" key="5">
    <source>
        <dbReference type="PROSITE" id="PS50109"/>
    </source>
</evidence>
<dbReference type="RefSeq" id="WP_255328485.1">
    <property type="nucleotide sequence ID" value="NZ_JAKZEU010000001.1"/>
</dbReference>
<dbReference type="InterPro" id="IPR036890">
    <property type="entry name" value="HATPase_C_sf"/>
</dbReference>
<dbReference type="InterPro" id="IPR003594">
    <property type="entry name" value="HATPase_dom"/>
</dbReference>
<dbReference type="Gene3D" id="3.30.565.10">
    <property type="entry name" value="Histidine kinase-like ATPase, C-terminal domain"/>
    <property type="match status" value="1"/>
</dbReference>
<organism evidence="7 8">
    <name type="scientific">Paracoccus albicereus</name>
    <dbReference type="NCBI Taxonomy" id="2922394"/>
    <lineage>
        <taxon>Bacteria</taxon>
        <taxon>Pseudomonadati</taxon>
        <taxon>Pseudomonadota</taxon>
        <taxon>Alphaproteobacteria</taxon>
        <taxon>Rhodobacterales</taxon>
        <taxon>Paracoccaceae</taxon>
        <taxon>Paracoccus</taxon>
    </lineage>
</organism>
<dbReference type="EC" id="2.7.13.3" evidence="2"/>
<evidence type="ECO:0000256" key="3">
    <source>
        <dbReference type="PROSITE-ProRule" id="PRU00169"/>
    </source>
</evidence>
<evidence type="ECO:0000256" key="1">
    <source>
        <dbReference type="ARBA" id="ARBA00000085"/>
    </source>
</evidence>
<keyword evidence="7" id="KW-0614">Plasmid</keyword>
<dbReference type="PANTHER" id="PTHR43065">
    <property type="entry name" value="SENSOR HISTIDINE KINASE"/>
    <property type="match status" value="1"/>
</dbReference>
<feature type="domain" description="Response regulatory" evidence="6">
    <location>
        <begin position="515"/>
        <end position="620"/>
    </location>
</feature>
<dbReference type="SUPFAM" id="SSF55874">
    <property type="entry name" value="ATPase domain of HSP90 chaperone/DNA topoisomerase II/histidine kinase"/>
    <property type="match status" value="1"/>
</dbReference>
<dbReference type="InterPro" id="IPR001789">
    <property type="entry name" value="Sig_transdc_resp-reg_receiver"/>
</dbReference>
<dbReference type="InterPro" id="IPR013656">
    <property type="entry name" value="PAS_4"/>
</dbReference>
<comment type="catalytic activity">
    <reaction evidence="1">
        <text>ATP + protein L-histidine = ADP + protein N-phospho-L-histidine.</text>
        <dbReference type="EC" id="2.7.13.3"/>
    </reaction>
</comment>
<dbReference type="SMART" id="SM00387">
    <property type="entry name" value="HATPase_c"/>
    <property type="match status" value="1"/>
</dbReference>
<dbReference type="PROSITE" id="PS50109">
    <property type="entry name" value="HIS_KIN"/>
    <property type="match status" value="1"/>
</dbReference>
<keyword evidence="3" id="KW-0597">Phosphoprotein</keyword>
<dbReference type="Gene3D" id="3.30.450.20">
    <property type="entry name" value="PAS domain"/>
    <property type="match status" value="2"/>
</dbReference>
<dbReference type="SUPFAM" id="SSF55785">
    <property type="entry name" value="PYP-like sensor domain (PAS domain)"/>
    <property type="match status" value="1"/>
</dbReference>
<dbReference type="PROSITE" id="PS50110">
    <property type="entry name" value="RESPONSE_REGULATORY"/>
    <property type="match status" value="1"/>
</dbReference>
<dbReference type="Gene3D" id="3.40.50.2300">
    <property type="match status" value="1"/>
</dbReference>
<dbReference type="InterPro" id="IPR004358">
    <property type="entry name" value="Sig_transdc_His_kin-like_C"/>
</dbReference>
<accession>A0ABT1MLJ2</accession>